<dbReference type="GO" id="GO:1990077">
    <property type="term" value="C:primosome complex"/>
    <property type="evidence" value="ECO:0007669"/>
    <property type="project" value="UniProtKB-KW"/>
</dbReference>
<evidence type="ECO:0000313" key="16">
    <source>
        <dbReference type="EMBL" id="ANV98213.1"/>
    </source>
</evidence>
<evidence type="ECO:0000256" key="6">
    <source>
        <dbReference type="ARBA" id="ARBA00022723"/>
    </source>
</evidence>
<dbReference type="InterPro" id="IPR019475">
    <property type="entry name" value="DNA_primase_DnaB-bd"/>
</dbReference>
<keyword evidence="11 12" id="KW-0804">Transcription</keyword>
<dbReference type="GO" id="GO:0003677">
    <property type="term" value="F:DNA binding"/>
    <property type="evidence" value="ECO:0007669"/>
    <property type="project" value="UniProtKB-KW"/>
</dbReference>
<evidence type="ECO:0000259" key="15">
    <source>
        <dbReference type="PROSITE" id="PS50880"/>
    </source>
</evidence>
<dbReference type="Pfam" id="PF01807">
    <property type="entry name" value="Zn_ribbon_DnaG"/>
    <property type="match status" value="1"/>
</dbReference>
<dbReference type="OrthoDB" id="9803773at2"/>
<comment type="cofactor">
    <cofactor evidence="12 13 14">
        <name>Zn(2+)</name>
        <dbReference type="ChEBI" id="CHEBI:29105"/>
    </cofactor>
    <text evidence="12 13 14">Binds 1 zinc ion per monomer.</text>
</comment>
<evidence type="ECO:0000256" key="14">
    <source>
        <dbReference type="PIRSR" id="PIRSR002811-1"/>
    </source>
</evidence>
<evidence type="ECO:0000256" key="4">
    <source>
        <dbReference type="ARBA" id="ARBA00022695"/>
    </source>
</evidence>
<dbReference type="Pfam" id="PF08275">
    <property type="entry name" value="DNAG_N"/>
    <property type="match status" value="1"/>
</dbReference>
<dbReference type="PROSITE" id="PS50880">
    <property type="entry name" value="TOPRIM"/>
    <property type="match status" value="1"/>
</dbReference>
<organism evidence="16 17">
    <name type="scientific">Helicobacter enhydrae</name>
    <dbReference type="NCBI Taxonomy" id="222136"/>
    <lineage>
        <taxon>Bacteria</taxon>
        <taxon>Pseudomonadati</taxon>
        <taxon>Campylobacterota</taxon>
        <taxon>Epsilonproteobacteria</taxon>
        <taxon>Campylobacterales</taxon>
        <taxon>Helicobacteraceae</taxon>
        <taxon>Helicobacter</taxon>
    </lineage>
</organism>
<comment type="function">
    <text evidence="12 13">RNA polymerase that catalyzes the synthesis of short RNA molecules used as primers for DNA polymerase during DNA replication.</text>
</comment>
<dbReference type="HAMAP" id="MF_00974">
    <property type="entry name" value="DNA_primase_DnaG"/>
    <property type="match status" value="1"/>
</dbReference>
<dbReference type="PIRSF" id="PIRSF002811">
    <property type="entry name" value="DnaG"/>
    <property type="match status" value="1"/>
</dbReference>
<dbReference type="InterPro" id="IPR016136">
    <property type="entry name" value="DNA_helicase_N/primase_C"/>
</dbReference>
<dbReference type="Proteomes" id="UP000092884">
    <property type="component" value="Chromosome"/>
</dbReference>
<evidence type="ECO:0000256" key="9">
    <source>
        <dbReference type="ARBA" id="ARBA00022842"/>
    </source>
</evidence>
<name>A0A1B1U605_9HELI</name>
<feature type="domain" description="Toprim" evidence="15">
    <location>
        <begin position="242"/>
        <end position="324"/>
    </location>
</feature>
<proteinExistence type="inferred from homology"/>
<accession>A0A1B1U605</accession>
<keyword evidence="6 12" id="KW-0479">Metal-binding</keyword>
<dbReference type="Pfam" id="PF10410">
    <property type="entry name" value="DnaB_bind"/>
    <property type="match status" value="1"/>
</dbReference>
<dbReference type="GO" id="GO:0000428">
    <property type="term" value="C:DNA-directed RNA polymerase complex"/>
    <property type="evidence" value="ECO:0007669"/>
    <property type="project" value="UniProtKB-KW"/>
</dbReference>
<keyword evidence="8 12" id="KW-0862">Zinc</keyword>
<keyword evidence="10 12" id="KW-0238">DNA-binding</keyword>
<keyword evidence="1 12" id="KW-0240">DNA-directed RNA polymerase</keyword>
<dbReference type="InterPro" id="IPR006171">
    <property type="entry name" value="TOPRIM_dom"/>
</dbReference>
<dbReference type="Pfam" id="PF16730">
    <property type="entry name" value="DnaGprimase_HBD"/>
    <property type="match status" value="1"/>
</dbReference>
<evidence type="ECO:0000256" key="1">
    <source>
        <dbReference type="ARBA" id="ARBA00022478"/>
    </source>
</evidence>
<dbReference type="Gene3D" id="1.10.860.10">
    <property type="entry name" value="DNAb Helicase, Chain A"/>
    <property type="match status" value="1"/>
</dbReference>
<evidence type="ECO:0000313" key="17">
    <source>
        <dbReference type="Proteomes" id="UP000092884"/>
    </source>
</evidence>
<dbReference type="Gene3D" id="3.90.980.10">
    <property type="entry name" value="DNA primase, catalytic core, N-terminal domain"/>
    <property type="match status" value="1"/>
</dbReference>
<dbReference type="InterPro" id="IPR036977">
    <property type="entry name" value="DNA_primase_Znf_CHC2"/>
</dbReference>
<evidence type="ECO:0000256" key="2">
    <source>
        <dbReference type="ARBA" id="ARBA00022515"/>
    </source>
</evidence>
<dbReference type="PANTHER" id="PTHR30313:SF2">
    <property type="entry name" value="DNA PRIMASE"/>
    <property type="match status" value="1"/>
</dbReference>
<keyword evidence="7 12" id="KW-0863">Zinc-finger</keyword>
<dbReference type="SMART" id="SM00400">
    <property type="entry name" value="ZnF_CHCC"/>
    <property type="match status" value="1"/>
</dbReference>
<evidence type="ECO:0000256" key="13">
    <source>
        <dbReference type="PIRNR" id="PIRNR002811"/>
    </source>
</evidence>
<dbReference type="FunFam" id="3.90.580.10:FF:000001">
    <property type="entry name" value="DNA primase"/>
    <property type="match status" value="1"/>
</dbReference>
<evidence type="ECO:0000256" key="8">
    <source>
        <dbReference type="ARBA" id="ARBA00022833"/>
    </source>
</evidence>
<keyword evidence="3 12" id="KW-0808">Transferase</keyword>
<comment type="subunit">
    <text evidence="12">Monomer. Interacts with DnaB.</text>
</comment>
<dbReference type="STRING" id="222136.BBW65_05095"/>
<dbReference type="KEGG" id="het:BBW65_05095"/>
<dbReference type="SUPFAM" id="SSF56731">
    <property type="entry name" value="DNA primase core"/>
    <property type="match status" value="1"/>
</dbReference>
<comment type="catalytic activity">
    <reaction evidence="12">
        <text>ssDNA + n NTP = ssDNA/pppN(pN)n-1 hybrid + (n-1) diphosphate.</text>
        <dbReference type="EC" id="2.7.7.101"/>
    </reaction>
</comment>
<sequence length="543" mass="61230">MIAEASIQQLKALIDIIDIISHYIQIKKSGANYSACCPFHDEKTPSFMVSPSKGFYHCYGCGVGGDAIKFVMEYEKLSFTEAIEKIASLVGFTLEYTKSQKRVDFKFLDKVAEFYQNKLSHSPEILDYLGKRGLTAESIAKFHLGFCGAGFESVKLADQYNARREAIELGILGEDDQRVYARFFNRIMFPICSPNGQIIGFGGRSLDNAGAKYINSPQTKVFNKSKLLYGYHLAKEKIYSQKQIIITEGYLDVIMLHQAGFQNVVATLGTALTPDHLPLLNKGEPQIIVSYDGDKAGINAAFKASKLLASNSKDGGVVIFANGADPADMILAQQEQEVRRLFASPIPFVEFVLREISKAYDLTNPIQKEHALKECLEFLRSLSPVIQEEYKHFTAKLLKIQPHLINIKRPKAPKASKQHANLAELVLIKSILESPHYLELALEYLQAECFESHQSAFELILQGELEHPTLIGIRINEDIKALTEKEFQHQVFSFLLNFYEKKLKTIPLETGISYNQKLELIAKYRSCISQIRERKTNESFSLI</sequence>
<dbReference type="InterPro" id="IPR006295">
    <property type="entry name" value="DNA_primase_DnaG"/>
</dbReference>
<protein>
    <recommendedName>
        <fullName evidence="12 13">DNA primase</fullName>
        <ecNumber evidence="12">2.7.7.101</ecNumber>
    </recommendedName>
</protein>
<evidence type="ECO:0000256" key="12">
    <source>
        <dbReference type="HAMAP-Rule" id="MF_00974"/>
    </source>
</evidence>
<keyword evidence="4 12" id="KW-0548">Nucleotidyltransferase</keyword>
<evidence type="ECO:0000256" key="5">
    <source>
        <dbReference type="ARBA" id="ARBA00022705"/>
    </source>
</evidence>
<evidence type="ECO:0000256" key="7">
    <source>
        <dbReference type="ARBA" id="ARBA00022771"/>
    </source>
</evidence>
<dbReference type="InterPro" id="IPR002694">
    <property type="entry name" value="Znf_CHC2"/>
</dbReference>
<dbReference type="EC" id="2.7.7.101" evidence="12"/>
<dbReference type="GO" id="GO:0008270">
    <property type="term" value="F:zinc ion binding"/>
    <property type="evidence" value="ECO:0007669"/>
    <property type="project" value="UniProtKB-UniRule"/>
</dbReference>
<dbReference type="InterPro" id="IPR050219">
    <property type="entry name" value="DnaG_primase"/>
</dbReference>
<dbReference type="EMBL" id="CP016503">
    <property type="protein sequence ID" value="ANV98213.1"/>
    <property type="molecule type" value="Genomic_DNA"/>
</dbReference>
<comment type="similarity">
    <text evidence="12 13">Belongs to the DnaG primase family.</text>
</comment>
<dbReference type="Gene3D" id="3.90.580.10">
    <property type="entry name" value="Zinc finger, CHC2-type domain"/>
    <property type="match status" value="1"/>
</dbReference>
<dbReference type="InterPro" id="IPR037068">
    <property type="entry name" value="DNA_primase_core_N_sf"/>
</dbReference>
<dbReference type="Pfam" id="PF13662">
    <property type="entry name" value="Toprim_4"/>
    <property type="match status" value="1"/>
</dbReference>
<dbReference type="InterPro" id="IPR030846">
    <property type="entry name" value="DnaG_bac"/>
</dbReference>
<comment type="domain">
    <text evidence="12">Contains an N-terminal zinc-binding domain, a central core domain that contains the primase activity, and a C-terminal DnaB-binding domain.</text>
</comment>
<dbReference type="NCBIfam" id="TIGR01391">
    <property type="entry name" value="dnaG"/>
    <property type="match status" value="1"/>
</dbReference>
<dbReference type="SMART" id="SM00493">
    <property type="entry name" value="TOPRIM"/>
    <property type="match status" value="1"/>
</dbReference>
<keyword evidence="17" id="KW-1185">Reference proteome</keyword>
<keyword evidence="5 12" id="KW-0235">DNA replication</keyword>
<reference evidence="17" key="1">
    <citation type="submission" date="2016-07" db="EMBL/GenBank/DDBJ databases">
        <authorList>
            <person name="Florea S."/>
            <person name="Webb J.S."/>
            <person name="Jaromczyk J."/>
            <person name="Schardl C.L."/>
        </authorList>
    </citation>
    <scope>NUCLEOTIDE SEQUENCE [LARGE SCALE GENOMIC DNA]</scope>
    <source>
        <strain evidence="17">MIT 01-6242</strain>
    </source>
</reference>
<dbReference type="Gene3D" id="3.40.1360.10">
    <property type="match status" value="1"/>
</dbReference>
<dbReference type="PANTHER" id="PTHR30313">
    <property type="entry name" value="DNA PRIMASE"/>
    <property type="match status" value="1"/>
</dbReference>
<feature type="zinc finger region" description="CHC2-type" evidence="12 14">
    <location>
        <begin position="37"/>
        <end position="61"/>
    </location>
</feature>
<dbReference type="InterPro" id="IPR034151">
    <property type="entry name" value="TOPRIM_DnaG_bac"/>
</dbReference>
<dbReference type="InterPro" id="IPR013264">
    <property type="entry name" value="DNAG_N"/>
</dbReference>
<keyword evidence="9" id="KW-0460">Magnesium</keyword>
<dbReference type="CDD" id="cd03364">
    <property type="entry name" value="TOPRIM_DnaG_primases"/>
    <property type="match status" value="1"/>
</dbReference>
<evidence type="ECO:0000256" key="10">
    <source>
        <dbReference type="ARBA" id="ARBA00023125"/>
    </source>
</evidence>
<dbReference type="SUPFAM" id="SSF57783">
    <property type="entry name" value="Zinc beta-ribbon"/>
    <property type="match status" value="1"/>
</dbReference>
<evidence type="ECO:0000256" key="3">
    <source>
        <dbReference type="ARBA" id="ARBA00022679"/>
    </source>
</evidence>
<evidence type="ECO:0000256" key="11">
    <source>
        <dbReference type="ARBA" id="ARBA00023163"/>
    </source>
</evidence>
<dbReference type="AlphaFoldDB" id="A0A1B1U605"/>
<keyword evidence="2 12" id="KW-0639">Primosome</keyword>
<dbReference type="RefSeq" id="WP_066340615.1">
    <property type="nucleotide sequence ID" value="NZ_CP016503.1"/>
</dbReference>
<dbReference type="GO" id="GO:0003899">
    <property type="term" value="F:DNA-directed RNA polymerase activity"/>
    <property type="evidence" value="ECO:0007669"/>
    <property type="project" value="UniProtKB-UniRule"/>
</dbReference>
<dbReference type="GO" id="GO:0006269">
    <property type="term" value="P:DNA replication, synthesis of primer"/>
    <property type="evidence" value="ECO:0007669"/>
    <property type="project" value="UniProtKB-UniRule"/>
</dbReference>
<dbReference type="GO" id="GO:0005737">
    <property type="term" value="C:cytoplasm"/>
    <property type="evidence" value="ECO:0007669"/>
    <property type="project" value="TreeGrafter"/>
</dbReference>
<gene>
    <name evidence="12" type="primary">dnaG</name>
    <name evidence="16" type="ORF">BBW65_05095</name>
</gene>
<dbReference type="InterPro" id="IPR031988">
    <property type="entry name" value="DnaG_HBD"/>
</dbReference>